<name>A0AAD1VRC4_PELCU</name>
<evidence type="ECO:0000256" key="1">
    <source>
        <dbReference type="SAM" id="MobiDB-lite"/>
    </source>
</evidence>
<dbReference type="EMBL" id="OW240913">
    <property type="protein sequence ID" value="CAH2247620.1"/>
    <property type="molecule type" value="Genomic_DNA"/>
</dbReference>
<protein>
    <submittedName>
        <fullName evidence="2">Uncharacterized protein</fullName>
    </submittedName>
</protein>
<accession>A0AAD1VRC4</accession>
<sequence length="119" mass="13599">MHSWTANAESLLVMRVESTIKHTNKMADTGLTRTGLNGIEKANKTREWQNSFERSLSEKQTTERIENGTPRTEIHELLVHAQIPEPNAQKRPERETLRTARLCLKNPTIEITAPLGRRS</sequence>
<organism evidence="2 3">
    <name type="scientific">Pelobates cultripes</name>
    <name type="common">Western spadefoot toad</name>
    <dbReference type="NCBI Taxonomy" id="61616"/>
    <lineage>
        <taxon>Eukaryota</taxon>
        <taxon>Metazoa</taxon>
        <taxon>Chordata</taxon>
        <taxon>Craniata</taxon>
        <taxon>Vertebrata</taxon>
        <taxon>Euteleostomi</taxon>
        <taxon>Amphibia</taxon>
        <taxon>Batrachia</taxon>
        <taxon>Anura</taxon>
        <taxon>Pelobatoidea</taxon>
        <taxon>Pelobatidae</taxon>
        <taxon>Pelobates</taxon>
    </lineage>
</organism>
<dbReference type="AlphaFoldDB" id="A0AAD1VRC4"/>
<keyword evidence="3" id="KW-1185">Reference proteome</keyword>
<feature type="region of interest" description="Disordered" evidence="1">
    <location>
        <begin position="47"/>
        <end position="70"/>
    </location>
</feature>
<evidence type="ECO:0000313" key="2">
    <source>
        <dbReference type="EMBL" id="CAH2247620.1"/>
    </source>
</evidence>
<reference evidence="2" key="1">
    <citation type="submission" date="2022-03" db="EMBL/GenBank/DDBJ databases">
        <authorList>
            <person name="Alioto T."/>
            <person name="Alioto T."/>
            <person name="Gomez Garrido J."/>
        </authorList>
    </citation>
    <scope>NUCLEOTIDE SEQUENCE</scope>
</reference>
<evidence type="ECO:0000313" key="3">
    <source>
        <dbReference type="Proteomes" id="UP001295444"/>
    </source>
</evidence>
<proteinExistence type="predicted"/>
<dbReference type="Proteomes" id="UP001295444">
    <property type="component" value="Chromosome 02"/>
</dbReference>
<feature type="compositionally biased region" description="Basic and acidic residues" evidence="1">
    <location>
        <begin position="55"/>
        <end position="70"/>
    </location>
</feature>
<gene>
    <name evidence="2" type="ORF">PECUL_23A038003</name>
</gene>